<feature type="transmembrane region" description="Helical" evidence="1">
    <location>
        <begin position="159"/>
        <end position="178"/>
    </location>
</feature>
<keyword evidence="3" id="KW-1185">Reference proteome</keyword>
<evidence type="ECO:0000256" key="1">
    <source>
        <dbReference type="SAM" id="Phobius"/>
    </source>
</evidence>
<sequence>MRVKFGHSHIVVFVGAVSNLAATGLEISYSATIRMYVDFRWDVFNIALICLCWWTVGMEVWNKGPFSVEGIVVFVGAVSNLAATGLEISYSATIRMYVDFRWYVFNIALICLCLWTVGMEVRKKGSFSVEGIVVYVGAVSNLATNGLEMSYSTTIRVYVHFRWYVFNIALICLCWWTVGMEALDHIS</sequence>
<comment type="caution">
    <text evidence="2">The sequence shown here is derived from an EMBL/GenBank/DDBJ whole genome shotgun (WGS) entry which is preliminary data.</text>
</comment>
<organism evidence="2 3">
    <name type="scientific">Araneus ventricosus</name>
    <name type="common">Orbweaver spider</name>
    <name type="synonym">Epeira ventricosa</name>
    <dbReference type="NCBI Taxonomy" id="182803"/>
    <lineage>
        <taxon>Eukaryota</taxon>
        <taxon>Metazoa</taxon>
        <taxon>Ecdysozoa</taxon>
        <taxon>Arthropoda</taxon>
        <taxon>Chelicerata</taxon>
        <taxon>Arachnida</taxon>
        <taxon>Araneae</taxon>
        <taxon>Araneomorphae</taxon>
        <taxon>Entelegynae</taxon>
        <taxon>Araneoidea</taxon>
        <taxon>Araneidae</taxon>
        <taxon>Araneus</taxon>
    </lineage>
</organism>
<evidence type="ECO:0000313" key="3">
    <source>
        <dbReference type="Proteomes" id="UP000499080"/>
    </source>
</evidence>
<dbReference type="EMBL" id="BGPR01009297">
    <property type="protein sequence ID" value="GBN39152.1"/>
    <property type="molecule type" value="Genomic_DNA"/>
</dbReference>
<keyword evidence="1" id="KW-0472">Membrane</keyword>
<feature type="transmembrane region" description="Helical" evidence="1">
    <location>
        <begin position="39"/>
        <end position="56"/>
    </location>
</feature>
<dbReference type="Proteomes" id="UP000499080">
    <property type="component" value="Unassembled WGS sequence"/>
</dbReference>
<feature type="transmembrane region" description="Helical" evidence="1">
    <location>
        <begin position="6"/>
        <end position="27"/>
    </location>
</feature>
<name>A0A4Y2NJR0_ARAVE</name>
<proteinExistence type="predicted"/>
<accession>A0A4Y2NJR0</accession>
<feature type="transmembrane region" description="Helical" evidence="1">
    <location>
        <begin position="102"/>
        <end position="121"/>
    </location>
</feature>
<feature type="transmembrane region" description="Helical" evidence="1">
    <location>
        <begin position="68"/>
        <end position="90"/>
    </location>
</feature>
<dbReference type="AlphaFoldDB" id="A0A4Y2NJR0"/>
<reference evidence="2 3" key="1">
    <citation type="journal article" date="2019" name="Sci. Rep.">
        <title>Orb-weaving spider Araneus ventricosus genome elucidates the spidroin gene catalogue.</title>
        <authorList>
            <person name="Kono N."/>
            <person name="Nakamura H."/>
            <person name="Ohtoshi R."/>
            <person name="Moran D.A.P."/>
            <person name="Shinohara A."/>
            <person name="Yoshida Y."/>
            <person name="Fujiwara M."/>
            <person name="Mori M."/>
            <person name="Tomita M."/>
            <person name="Arakawa K."/>
        </authorList>
    </citation>
    <scope>NUCLEOTIDE SEQUENCE [LARGE SCALE GENOMIC DNA]</scope>
</reference>
<gene>
    <name evidence="2" type="ORF">AVEN_115811_1</name>
</gene>
<keyword evidence="1" id="KW-1133">Transmembrane helix</keyword>
<protein>
    <submittedName>
        <fullName evidence="2">Uncharacterized protein</fullName>
    </submittedName>
</protein>
<keyword evidence="1" id="KW-0812">Transmembrane</keyword>
<evidence type="ECO:0000313" key="2">
    <source>
        <dbReference type="EMBL" id="GBN39152.1"/>
    </source>
</evidence>
<feature type="transmembrane region" description="Helical" evidence="1">
    <location>
        <begin position="127"/>
        <end position="147"/>
    </location>
</feature>